<evidence type="ECO:0000313" key="3">
    <source>
        <dbReference type="Proteomes" id="UP000234331"/>
    </source>
</evidence>
<name>A0A2I2L0I4_9ACTN</name>
<evidence type="ECO:0000256" key="1">
    <source>
        <dbReference type="SAM" id="MobiDB-lite"/>
    </source>
</evidence>
<dbReference type="AlphaFoldDB" id="A0A2I2L0I4"/>
<reference evidence="2 3" key="1">
    <citation type="submission" date="2017-06" db="EMBL/GenBank/DDBJ databases">
        <authorList>
            <person name="Kim H.J."/>
            <person name="Triplett B.A."/>
        </authorList>
    </citation>
    <scope>NUCLEOTIDE SEQUENCE [LARGE SCALE GENOMIC DNA]</scope>
    <source>
        <strain evidence="2">FRACA_ARgP5</strain>
    </source>
</reference>
<feature type="region of interest" description="Disordered" evidence="1">
    <location>
        <begin position="347"/>
        <end position="375"/>
    </location>
</feature>
<feature type="compositionally biased region" description="Basic residues" evidence="1">
    <location>
        <begin position="54"/>
        <end position="72"/>
    </location>
</feature>
<feature type="compositionally biased region" description="Basic and acidic residues" evidence="1">
    <location>
        <begin position="135"/>
        <end position="148"/>
    </location>
</feature>
<keyword evidence="3" id="KW-1185">Reference proteome</keyword>
<proteinExistence type="predicted"/>
<sequence>MVGRRRRGRRLAAMGRRARRGGGRHLVDVRRLVRPRERRRRDAGAAGQRGVLGWHRRRRARRPARAARRPGGRVRPPAVQHVPRHAGPSGDDAHRGRLRGTRRQVVPPDRPLAGGHRRPGRAAGRLGVPALADAHPGDRGHAGRDRAAPAHGQGRLRGGDPGLLGGRDQPHRAGGHRVRAPRGDRQRAVRRRLRGERSAGGEGGEPPLAAVHRRGDGSVRLVDRLPELHRPGARRLGGGVLRSEPGPAAAGEARLRPGQPLPLRPERRPGLTRHRRVAGLAGRWVSNPGPGVDVTGPGWLGPLHAVDGHLAQWLTMVSFLSIRCPSMGFAVSVGVSAGVSGCLAPAGSPAAGGPAGRGRRRGPRAGGSPCSGYLR</sequence>
<organism evidence="2 3">
    <name type="scientific">Frankia canadensis</name>
    <dbReference type="NCBI Taxonomy" id="1836972"/>
    <lineage>
        <taxon>Bacteria</taxon>
        <taxon>Bacillati</taxon>
        <taxon>Actinomycetota</taxon>
        <taxon>Actinomycetes</taxon>
        <taxon>Frankiales</taxon>
        <taxon>Frankiaceae</taxon>
        <taxon>Frankia</taxon>
    </lineage>
</organism>
<dbReference type="EMBL" id="FZMO01000536">
    <property type="protein sequence ID" value="SNQ51387.1"/>
    <property type="molecule type" value="Genomic_DNA"/>
</dbReference>
<feature type="region of interest" description="Disordered" evidence="1">
    <location>
        <begin position="230"/>
        <end position="268"/>
    </location>
</feature>
<accession>A0A2I2L0I4</accession>
<dbReference type="Proteomes" id="UP000234331">
    <property type="component" value="Unassembled WGS sequence"/>
</dbReference>
<protein>
    <submittedName>
        <fullName evidence="2">Uncharacterized protein</fullName>
    </submittedName>
</protein>
<evidence type="ECO:0000313" key="2">
    <source>
        <dbReference type="EMBL" id="SNQ51387.1"/>
    </source>
</evidence>
<feature type="compositionally biased region" description="Gly residues" evidence="1">
    <location>
        <begin position="155"/>
        <end position="165"/>
    </location>
</feature>
<feature type="compositionally biased region" description="Low complexity" evidence="1">
    <location>
        <begin position="121"/>
        <end position="132"/>
    </location>
</feature>
<feature type="region of interest" description="Disordered" evidence="1">
    <location>
        <begin position="36"/>
        <end position="216"/>
    </location>
</feature>
<feature type="region of interest" description="Disordered" evidence="1">
    <location>
        <begin position="1"/>
        <end position="23"/>
    </location>
</feature>
<gene>
    <name evidence="2" type="ORF">FRACA_70003</name>
</gene>